<protein>
    <recommendedName>
        <fullName evidence="4">DUF3784 domain-containing protein</fullName>
    </recommendedName>
</protein>
<keyword evidence="1" id="KW-1133">Transmembrane helix</keyword>
<name>A0A6I3SJP7_HELMO</name>
<keyword evidence="3" id="KW-1185">Reference proteome</keyword>
<accession>A0A6I3SJP7</accession>
<dbReference type="EMBL" id="WNKU01000008">
    <property type="protein sequence ID" value="MTV49131.1"/>
    <property type="molecule type" value="Genomic_DNA"/>
</dbReference>
<evidence type="ECO:0008006" key="4">
    <source>
        <dbReference type="Google" id="ProtNLM"/>
    </source>
</evidence>
<evidence type="ECO:0000313" key="2">
    <source>
        <dbReference type="EMBL" id="MTV49131.1"/>
    </source>
</evidence>
<evidence type="ECO:0000313" key="3">
    <source>
        <dbReference type="Proteomes" id="UP000430670"/>
    </source>
</evidence>
<dbReference type="OrthoDB" id="2083106at2"/>
<sequence length="101" mass="11326">MAAIKVNILLPLLNMAFFFAWGHVIWWKGKLEWIAGSAEAKDRAGLARWVGLHFLTMSAASLAIAVAGLWIPDRYGMAYFFGYLLVIGLWLHWVGSGARKF</sequence>
<keyword evidence="1" id="KW-0472">Membrane</keyword>
<proteinExistence type="predicted"/>
<keyword evidence="1" id="KW-0812">Transmembrane</keyword>
<dbReference type="AlphaFoldDB" id="A0A6I3SJP7"/>
<gene>
    <name evidence="2" type="ORF">GJ688_09075</name>
</gene>
<feature type="transmembrane region" description="Helical" evidence="1">
    <location>
        <begin position="6"/>
        <end position="26"/>
    </location>
</feature>
<organism evidence="2 3">
    <name type="scientific">Heliobacterium mobile</name>
    <name type="common">Heliobacillus mobilis</name>
    <dbReference type="NCBI Taxonomy" id="28064"/>
    <lineage>
        <taxon>Bacteria</taxon>
        <taxon>Bacillati</taxon>
        <taxon>Bacillota</taxon>
        <taxon>Clostridia</taxon>
        <taxon>Eubacteriales</taxon>
        <taxon>Heliobacteriaceae</taxon>
        <taxon>Heliobacterium</taxon>
    </lineage>
</organism>
<feature type="transmembrane region" description="Helical" evidence="1">
    <location>
        <begin position="46"/>
        <end position="71"/>
    </location>
</feature>
<reference evidence="2 3" key="1">
    <citation type="submission" date="2019-11" db="EMBL/GenBank/DDBJ databases">
        <title>Whole-genome sequence of a the green, strictly anaerobic photosynthetic bacterium Heliobacillus mobilis DSM 6151.</title>
        <authorList>
            <person name="Kyndt J.A."/>
            <person name="Meyer T.E."/>
        </authorList>
    </citation>
    <scope>NUCLEOTIDE SEQUENCE [LARGE SCALE GENOMIC DNA]</scope>
    <source>
        <strain evidence="2 3">DSM 6151</strain>
    </source>
</reference>
<feature type="transmembrane region" description="Helical" evidence="1">
    <location>
        <begin position="77"/>
        <end position="95"/>
    </location>
</feature>
<dbReference type="RefSeq" id="WP_155476229.1">
    <property type="nucleotide sequence ID" value="NZ_WNKU01000008.1"/>
</dbReference>
<comment type="caution">
    <text evidence="2">The sequence shown here is derived from an EMBL/GenBank/DDBJ whole genome shotgun (WGS) entry which is preliminary data.</text>
</comment>
<dbReference type="Proteomes" id="UP000430670">
    <property type="component" value="Unassembled WGS sequence"/>
</dbReference>
<evidence type="ECO:0000256" key="1">
    <source>
        <dbReference type="SAM" id="Phobius"/>
    </source>
</evidence>